<evidence type="ECO:0000313" key="5">
    <source>
        <dbReference type="EMBL" id="PAY47109.1"/>
    </source>
</evidence>
<reference evidence="5 10" key="2">
    <citation type="submission" date="2016-05" db="EMBL/GenBank/DDBJ databases">
        <authorList>
            <person name="Lee J.-Y."/>
            <person name="Kim E.B."/>
            <person name="Choi Y.-J."/>
        </authorList>
    </citation>
    <scope>NUCLEOTIDE SEQUENCE [LARGE SCALE GENOMIC DNA]</scope>
    <source>
        <strain evidence="5 10">KLA006</strain>
    </source>
</reference>
<dbReference type="AlphaFoldDB" id="A0A089QAK9"/>
<evidence type="ECO:0000313" key="10">
    <source>
        <dbReference type="Proteomes" id="UP000218139"/>
    </source>
</evidence>
<evidence type="ECO:0000313" key="2">
    <source>
        <dbReference type="EMBL" id="ARU19787.1"/>
    </source>
</evidence>
<evidence type="ECO:0000313" key="4">
    <source>
        <dbReference type="EMBL" id="OUN16814.1"/>
    </source>
</evidence>
<evidence type="ECO:0000313" key="1">
    <source>
        <dbReference type="EMBL" id="AIR10124.1"/>
    </source>
</evidence>
<reference evidence="1 6" key="1">
    <citation type="journal article" date="2014" name="BMC Genomics">
        <title>Unusual genome complexity in Lactobacillus salivarius JCM1046.</title>
        <authorList>
            <person name="Raftis E.J."/>
            <person name="Forde B.M."/>
            <person name="Claesson M.J."/>
            <person name="O'Toole P.W."/>
        </authorList>
    </citation>
    <scope>NUCLEOTIDE SEQUENCE [LARGE SCALE GENOMIC DNA]</scope>
    <source>
        <strain evidence="1 6">JCM1046</strain>
    </source>
</reference>
<evidence type="ECO:0000313" key="9">
    <source>
        <dbReference type="Proteomes" id="UP000196255"/>
    </source>
</evidence>
<dbReference type="EMBL" id="LXZO01000082">
    <property type="protein sequence ID" value="PAY47109.1"/>
    <property type="molecule type" value="Genomic_DNA"/>
</dbReference>
<dbReference type="Gene3D" id="3.40.30.10">
    <property type="entry name" value="Glutaredoxin"/>
    <property type="match status" value="1"/>
</dbReference>
<evidence type="ECO:0000313" key="3">
    <source>
        <dbReference type="EMBL" id="OQQ85874.1"/>
    </source>
</evidence>
<accession>A0A089QAK9</accession>
<evidence type="ECO:0000313" key="7">
    <source>
        <dbReference type="Proteomes" id="UP000192638"/>
    </source>
</evidence>
<dbReference type="Pfam" id="PF13743">
    <property type="entry name" value="Thioredoxin_5"/>
    <property type="match status" value="1"/>
</dbReference>
<reference evidence="4" key="6">
    <citation type="journal article" date="2018" name="BMC Genomics">
        <title>Whole genome sequencing and function prediction of 133 gut anaerobes isolated from chicken caecum in pure cultures.</title>
        <authorList>
            <person name="Medvecky M."/>
            <person name="Cejkova D."/>
            <person name="Polansky O."/>
            <person name="Karasova D."/>
            <person name="Kubasova T."/>
            <person name="Cizek A."/>
            <person name="Rychlik I."/>
        </authorList>
    </citation>
    <scope>NUCLEOTIDE SEQUENCE</scope>
    <source>
        <strain evidence="4">An84</strain>
    </source>
</reference>
<dbReference type="Proteomes" id="UP000195378">
    <property type="component" value="Chromosome"/>
</dbReference>
<gene>
    <name evidence="5" type="ORF">A8C52_06750</name>
    <name evidence="4" type="ORF">B5G36_09745</name>
    <name evidence="3" type="ORF">B6U60_01725</name>
    <name evidence="2" type="ORF">B7R82_07310</name>
    <name evidence="1" type="ORF">LSJ_0402c</name>
</gene>
<proteinExistence type="predicted"/>
<dbReference type="Proteomes" id="UP000218139">
    <property type="component" value="Unassembled WGS sequence"/>
</dbReference>
<reference evidence="3 7" key="3">
    <citation type="submission" date="2017-03" db="EMBL/GenBank/DDBJ databases">
        <title>Phylogenomics and comparative genomics of Lactobacillus salivarius, a mammalian gut commensal.</title>
        <authorList>
            <person name="Harris H.M."/>
        </authorList>
    </citation>
    <scope>NUCLEOTIDE SEQUENCE [LARGE SCALE GENOMIC DNA]</scope>
    <source>
        <strain evidence="3 7">LMG 14477</strain>
    </source>
</reference>
<evidence type="ECO:0000313" key="6">
    <source>
        <dbReference type="Proteomes" id="UP000029488"/>
    </source>
</evidence>
<reference evidence="2 8" key="4">
    <citation type="submission" date="2017-04" db="EMBL/GenBank/DDBJ databases">
        <title>Complete genome sequence of Lactobacillus salivarius ZLS006, a probiotic strain isolated from healthy piglet.</title>
        <authorList>
            <person name="Zhang D."/>
        </authorList>
    </citation>
    <scope>NUCLEOTIDE SEQUENCE [LARGE SCALE GENOMIC DNA]</scope>
    <source>
        <strain evidence="2 8">ZLS006</strain>
    </source>
</reference>
<dbReference type="Proteomes" id="UP000029488">
    <property type="component" value="Chromosome"/>
</dbReference>
<protein>
    <submittedName>
        <fullName evidence="1">Dithiol-disulfide isomerase</fullName>
    </submittedName>
</protein>
<dbReference type="KEGG" id="lsj:LSJ_0402c"/>
<dbReference type="EMBL" id="CP020858">
    <property type="protein sequence ID" value="ARU19787.1"/>
    <property type="molecule type" value="Genomic_DNA"/>
</dbReference>
<evidence type="ECO:0000313" key="8">
    <source>
        <dbReference type="Proteomes" id="UP000195378"/>
    </source>
</evidence>
<dbReference type="Proteomes" id="UP000196255">
    <property type="component" value="Unassembled WGS sequence"/>
</dbReference>
<dbReference type="EMBL" id="CP007646">
    <property type="protein sequence ID" value="AIR10124.1"/>
    <property type="molecule type" value="Genomic_DNA"/>
</dbReference>
<organism evidence="1 6">
    <name type="scientific">Ligilactobacillus salivarius</name>
    <dbReference type="NCBI Taxonomy" id="1624"/>
    <lineage>
        <taxon>Bacteria</taxon>
        <taxon>Bacillati</taxon>
        <taxon>Bacillota</taxon>
        <taxon>Bacilli</taxon>
        <taxon>Lactobacillales</taxon>
        <taxon>Lactobacillaceae</taxon>
        <taxon>Ligilactobacillus</taxon>
    </lineage>
</organism>
<dbReference type="Proteomes" id="UP000192638">
    <property type="component" value="Unassembled WGS sequence"/>
</dbReference>
<dbReference type="InterPro" id="IPR036249">
    <property type="entry name" value="Thioredoxin-like_sf"/>
</dbReference>
<keyword evidence="1" id="KW-0413">Isomerase</keyword>
<dbReference type="EMBL" id="NFHF01000034">
    <property type="protein sequence ID" value="OUN16814.1"/>
    <property type="molecule type" value="Genomic_DNA"/>
</dbReference>
<dbReference type="SUPFAM" id="SSF52833">
    <property type="entry name" value="Thioredoxin-like"/>
    <property type="match status" value="1"/>
</dbReference>
<reference evidence="9" key="5">
    <citation type="submission" date="2017-04" db="EMBL/GenBank/DDBJ databases">
        <title>Function of individual gut microbiota members based on whole genome sequencing of pure cultures obtained from chicken caecum.</title>
        <authorList>
            <person name="Medvecky M."/>
            <person name="Cejkova D."/>
            <person name="Polansky O."/>
            <person name="Karasova D."/>
            <person name="Kubasova T."/>
            <person name="Cizek A."/>
            <person name="Rychlik I."/>
        </authorList>
    </citation>
    <scope>NUCLEOTIDE SEQUENCE [LARGE SCALE GENOMIC DNA]</scope>
    <source>
        <strain evidence="9">An84</strain>
    </source>
</reference>
<sequence length="201" mass="23020">MLDMYLFINPLGSACYHTEQNILKLGDSLNEKINFNFVPLMNFKTINDVMCRMNIPLNNVDIRNRLSENIYHSSIDFKAASFQGKKKGRNFLLNVQQLVVNDQKDYNFETIKLAAQKSGLDWDIFEQDRHSKLAIEAFKQDQELATEMNVTEHPTIVVYDCSANNNSAYSFSGCESLDEIKKVLLSQRQQNSSGTSIMKLC</sequence>
<dbReference type="EMBL" id="NBEB01000026">
    <property type="protein sequence ID" value="OQQ85874.1"/>
    <property type="molecule type" value="Genomic_DNA"/>
</dbReference>
<name>A0A089QAK9_9LACO</name>
<dbReference type="GO" id="GO:0016853">
    <property type="term" value="F:isomerase activity"/>
    <property type="evidence" value="ECO:0007669"/>
    <property type="project" value="UniProtKB-KW"/>
</dbReference>